<dbReference type="SMART" id="SM00567">
    <property type="entry name" value="EZ_HEAT"/>
    <property type="match status" value="4"/>
</dbReference>
<sequence>MIRTPMELHEIKRNIASEDPQDRMKAITALKDHAPEVAVPLLLTRKDDREFMIRSFVAMGLGFKQTPEAYAALLEIVQFDRDVNVRSEAANSLGKYGDVATPVLLKAFRENDHWLMRLSVFPILEALAEAGKLSKAELYDLCMLGLQDKDVMVKASAIAQLQHFAGTSYEAGALNALTQCAQAKRWYVRRQTAMSLKAFDTEAAQDLLAMLQRDEDHRVVAATLESLVS</sequence>
<name>A0ABD4T519_9CYAN</name>
<dbReference type="PANTHER" id="PTHR12697:SF5">
    <property type="entry name" value="DEOXYHYPUSINE HYDROXYLASE"/>
    <property type="match status" value="1"/>
</dbReference>
<comment type="caution">
    <text evidence="3">The sequence shown here is derived from an EMBL/GenBank/DDBJ whole genome shotgun (WGS) entry which is preliminary data.</text>
</comment>
<dbReference type="AlphaFoldDB" id="A0ABD4T519"/>
<evidence type="ECO:0000313" key="4">
    <source>
        <dbReference type="Proteomes" id="UP000031561"/>
    </source>
</evidence>
<dbReference type="Pfam" id="PF13646">
    <property type="entry name" value="HEAT_2"/>
    <property type="match status" value="2"/>
</dbReference>
<dbReference type="RefSeq" id="WP_236096169.1">
    <property type="nucleotide sequence ID" value="NZ_JTHE03000063.1"/>
</dbReference>
<dbReference type="Proteomes" id="UP000031561">
    <property type="component" value="Unassembled WGS sequence"/>
</dbReference>
<dbReference type="PANTHER" id="PTHR12697">
    <property type="entry name" value="PBS LYASE HEAT-LIKE PROTEIN"/>
    <property type="match status" value="1"/>
</dbReference>
<evidence type="ECO:0000256" key="2">
    <source>
        <dbReference type="ARBA" id="ARBA00022738"/>
    </source>
</evidence>
<reference evidence="3 4" key="1">
    <citation type="journal article" date="2015" name="Genome Announc.">
        <title>Draft Genome Sequence of Filamentous Marine Cyanobacterium Lyngbya confervoides Strain BDU141951.</title>
        <authorList>
            <person name="Chandrababunaidu M.M."/>
            <person name="Sen D."/>
            <person name="Tripathy S."/>
        </authorList>
    </citation>
    <scope>NUCLEOTIDE SEQUENCE [LARGE SCALE GENOMIC DNA]</scope>
    <source>
        <strain evidence="3 4">BDU141951</strain>
    </source>
</reference>
<keyword evidence="1" id="KW-0042">Antenna complex</keyword>
<organism evidence="3 4">
    <name type="scientific">Lyngbya confervoides BDU141951</name>
    <dbReference type="NCBI Taxonomy" id="1574623"/>
    <lineage>
        <taxon>Bacteria</taxon>
        <taxon>Bacillati</taxon>
        <taxon>Cyanobacteriota</taxon>
        <taxon>Cyanophyceae</taxon>
        <taxon>Oscillatoriophycideae</taxon>
        <taxon>Oscillatoriales</taxon>
        <taxon>Microcoleaceae</taxon>
        <taxon>Lyngbya</taxon>
    </lineage>
</organism>
<gene>
    <name evidence="3" type="ORF">QQ91_0011955</name>
</gene>
<evidence type="ECO:0000256" key="1">
    <source>
        <dbReference type="ARBA" id="ARBA00022549"/>
    </source>
</evidence>
<protein>
    <submittedName>
        <fullName evidence="3">HEAT repeat domain-containing protein</fullName>
    </submittedName>
</protein>
<evidence type="ECO:0000313" key="3">
    <source>
        <dbReference type="EMBL" id="MCM1983531.1"/>
    </source>
</evidence>
<dbReference type="InterPro" id="IPR011989">
    <property type="entry name" value="ARM-like"/>
</dbReference>
<dbReference type="InterPro" id="IPR016024">
    <property type="entry name" value="ARM-type_fold"/>
</dbReference>
<dbReference type="EMBL" id="JTHE03000063">
    <property type="protein sequence ID" value="MCM1983531.1"/>
    <property type="molecule type" value="Genomic_DNA"/>
</dbReference>
<dbReference type="SUPFAM" id="SSF48371">
    <property type="entry name" value="ARM repeat"/>
    <property type="match status" value="1"/>
</dbReference>
<dbReference type="InterPro" id="IPR004155">
    <property type="entry name" value="PBS_lyase_HEAT"/>
</dbReference>
<dbReference type="GO" id="GO:0030089">
    <property type="term" value="C:phycobilisome"/>
    <property type="evidence" value="ECO:0007669"/>
    <property type="project" value="UniProtKB-KW"/>
</dbReference>
<dbReference type="Gene3D" id="1.25.10.10">
    <property type="entry name" value="Leucine-rich Repeat Variant"/>
    <property type="match status" value="2"/>
</dbReference>
<keyword evidence="2" id="KW-0605">Phycobilisome</keyword>
<proteinExistence type="predicted"/>
<accession>A0ABD4T519</accession>
<keyword evidence="4" id="KW-1185">Reference proteome</keyword>